<proteinExistence type="predicted"/>
<evidence type="ECO:0000313" key="1">
    <source>
        <dbReference type="EMBL" id="DAD40753.1"/>
    </source>
</evidence>
<dbReference type="AlphaFoldDB" id="A0A822Z872"/>
<evidence type="ECO:0000313" key="2">
    <source>
        <dbReference type="Proteomes" id="UP000607653"/>
    </source>
</evidence>
<protein>
    <submittedName>
        <fullName evidence="1">Uncharacterized protein</fullName>
    </submittedName>
</protein>
<sequence length="36" mass="4062">MENDPNVGRSRMSEIKEVEVLCVCNQSVTKPPFPRA</sequence>
<dbReference type="EMBL" id="DUZY01000005">
    <property type="protein sequence ID" value="DAD40753.1"/>
    <property type="molecule type" value="Genomic_DNA"/>
</dbReference>
<accession>A0A822Z872</accession>
<keyword evidence="2" id="KW-1185">Reference proteome</keyword>
<reference evidence="1 2" key="1">
    <citation type="journal article" date="2020" name="Mol. Biol. Evol.">
        <title>Distinct Expression and Methylation Patterns for Genes with Different Fates following a Single Whole-Genome Duplication in Flowering Plants.</title>
        <authorList>
            <person name="Shi T."/>
            <person name="Rahmani R.S."/>
            <person name="Gugger P.F."/>
            <person name="Wang M."/>
            <person name="Li H."/>
            <person name="Zhang Y."/>
            <person name="Li Z."/>
            <person name="Wang Q."/>
            <person name="Van de Peer Y."/>
            <person name="Marchal K."/>
            <person name="Chen J."/>
        </authorList>
    </citation>
    <scope>NUCLEOTIDE SEQUENCE [LARGE SCALE GENOMIC DNA]</scope>
    <source>
        <tissue evidence="1">Leaf</tissue>
    </source>
</reference>
<dbReference type="Proteomes" id="UP000607653">
    <property type="component" value="Unassembled WGS sequence"/>
</dbReference>
<organism evidence="1 2">
    <name type="scientific">Nelumbo nucifera</name>
    <name type="common">Sacred lotus</name>
    <dbReference type="NCBI Taxonomy" id="4432"/>
    <lineage>
        <taxon>Eukaryota</taxon>
        <taxon>Viridiplantae</taxon>
        <taxon>Streptophyta</taxon>
        <taxon>Embryophyta</taxon>
        <taxon>Tracheophyta</taxon>
        <taxon>Spermatophyta</taxon>
        <taxon>Magnoliopsida</taxon>
        <taxon>Proteales</taxon>
        <taxon>Nelumbonaceae</taxon>
        <taxon>Nelumbo</taxon>
    </lineage>
</organism>
<name>A0A822Z872_NELNU</name>
<comment type="caution">
    <text evidence="1">The sequence shown here is derived from an EMBL/GenBank/DDBJ whole genome shotgun (WGS) entry which is preliminary data.</text>
</comment>
<gene>
    <name evidence="1" type="ORF">HUJ06_015076</name>
</gene>